<evidence type="ECO:0000313" key="1">
    <source>
        <dbReference type="EMBL" id="CAG2195688.1"/>
    </source>
</evidence>
<reference evidence="1" key="1">
    <citation type="submission" date="2021-03" db="EMBL/GenBank/DDBJ databases">
        <authorList>
            <person name="Bekaert M."/>
        </authorList>
    </citation>
    <scope>NUCLEOTIDE SEQUENCE</scope>
</reference>
<evidence type="ECO:0008006" key="3">
    <source>
        <dbReference type="Google" id="ProtNLM"/>
    </source>
</evidence>
<comment type="caution">
    <text evidence="1">The sequence shown here is derived from an EMBL/GenBank/DDBJ whole genome shotgun (WGS) entry which is preliminary data.</text>
</comment>
<dbReference type="AlphaFoldDB" id="A0A8S3QM51"/>
<keyword evidence="2" id="KW-1185">Reference proteome</keyword>
<dbReference type="Proteomes" id="UP000683360">
    <property type="component" value="Unassembled WGS sequence"/>
</dbReference>
<gene>
    <name evidence="1" type="ORF">MEDL_10600</name>
</gene>
<name>A0A8S3QM51_MYTED</name>
<protein>
    <recommendedName>
        <fullName evidence="3">Ig-like domain-containing protein</fullName>
    </recommendedName>
</protein>
<dbReference type="EMBL" id="CAJPWZ010000527">
    <property type="protein sequence ID" value="CAG2195688.1"/>
    <property type="molecule type" value="Genomic_DNA"/>
</dbReference>
<proteinExistence type="predicted"/>
<evidence type="ECO:0000313" key="2">
    <source>
        <dbReference type="Proteomes" id="UP000683360"/>
    </source>
</evidence>
<accession>A0A8S3QM51</accession>
<sequence length="331" mass="38098">MFRLKGSPPEVAINTTHFEDKVYLQCHVSNYPGPYTLKDWEHKSESGKHIRYIINTQDSPIVLTKGNYQNSGIYIICRVKNGIHDTNGQHYHENQVVLHYEGPPVFLLNNNKTWFGQCCDEVIITLKVFNSSDITSEPTLKLTEQNDERHLYEVIGSLMNSTCRDHLVSYNVSFNVPCIELEFNVKIMKGESRNYSAKLRNIIEITLGDNYDEVEHLNYNNVIFDNVNNDENMHNDNVSSIIENNDIIFRVDVVSSDDSSSIKLSGDGYENPYQTFNLCDIDMHHYSSIVSCNYQNTIIFPPILTADTLDNLNTAVDNLKNPWLVIYKRKQ</sequence>
<organism evidence="1 2">
    <name type="scientific">Mytilus edulis</name>
    <name type="common">Blue mussel</name>
    <dbReference type="NCBI Taxonomy" id="6550"/>
    <lineage>
        <taxon>Eukaryota</taxon>
        <taxon>Metazoa</taxon>
        <taxon>Spiralia</taxon>
        <taxon>Lophotrochozoa</taxon>
        <taxon>Mollusca</taxon>
        <taxon>Bivalvia</taxon>
        <taxon>Autobranchia</taxon>
        <taxon>Pteriomorphia</taxon>
        <taxon>Mytilida</taxon>
        <taxon>Mytiloidea</taxon>
        <taxon>Mytilidae</taxon>
        <taxon>Mytilinae</taxon>
        <taxon>Mytilus</taxon>
    </lineage>
</organism>